<evidence type="ECO:0000313" key="4">
    <source>
        <dbReference type="Proteomes" id="UP000326951"/>
    </source>
</evidence>
<dbReference type="SUPFAM" id="SSF110849">
    <property type="entry name" value="ParB/Sulfiredoxin"/>
    <property type="match status" value="1"/>
</dbReference>
<dbReference type="EMBL" id="CP025688">
    <property type="protein sequence ID" value="QAA23591.1"/>
    <property type="molecule type" value="Genomic_DNA"/>
</dbReference>
<dbReference type="Proteomes" id="UP000285882">
    <property type="component" value="Chromosome"/>
</dbReference>
<protein>
    <recommendedName>
        <fullName evidence="5">Histone acetyltransferase</fullName>
    </recommendedName>
</protein>
<name>A0A410DBS8_9BACL</name>
<organism evidence="1 4">
    <name type="scientific">Sporolactobacillus terrae</name>
    <dbReference type="NCBI Taxonomy" id="269673"/>
    <lineage>
        <taxon>Bacteria</taxon>
        <taxon>Bacillati</taxon>
        <taxon>Bacillota</taxon>
        <taxon>Bacilli</taxon>
        <taxon>Bacillales</taxon>
        <taxon>Sporolactobacillaceae</taxon>
        <taxon>Sporolactobacillus</taxon>
    </lineage>
</organism>
<sequence>MHTFLMDLMDIRPSQLYLDQKKVARLNQSFDPLRVRFNPPLPVRKIGGEVFLTDGHTRAFLYKKARISVVSVYWDTDDLDMQLFQTRIEWCRKDKILFIDDLKDRILPHDPFVKQWIDRCAQAVKKGAF</sequence>
<reference evidence="1 4" key="2">
    <citation type="submission" date="2019-09" db="EMBL/GenBank/DDBJ databases">
        <title>Complete genome sequence of Sporolactobacillus terrae 70-3.</title>
        <authorList>
            <person name="Tanaka N."/>
            <person name="Shiwa Y."/>
            <person name="Fujita N."/>
            <person name="Tanasupawat S."/>
        </authorList>
    </citation>
    <scope>NUCLEOTIDE SEQUENCE [LARGE SCALE GENOMIC DNA]</scope>
    <source>
        <strain evidence="1 4">70-3</strain>
    </source>
</reference>
<dbReference type="AlphaFoldDB" id="A0A410DBS8"/>
<dbReference type="InterPro" id="IPR036086">
    <property type="entry name" value="ParB/Sulfiredoxin_sf"/>
</dbReference>
<dbReference type="RefSeq" id="WP_028983416.1">
    <property type="nucleotide sequence ID" value="NZ_AP021853.1"/>
</dbReference>
<reference evidence="2 3" key="1">
    <citation type="submission" date="2018-01" db="EMBL/GenBank/DDBJ databases">
        <title>Complete genome sequencing of Sporolactobacillus terrae DLG3.</title>
        <authorList>
            <person name="Nam Y.-D."/>
            <person name="Kang J."/>
            <person name="Chung W.-H."/>
        </authorList>
    </citation>
    <scope>NUCLEOTIDE SEQUENCE [LARGE SCALE GENOMIC DNA]</scope>
    <source>
        <strain evidence="2 3">DLG3</strain>
    </source>
</reference>
<evidence type="ECO:0000313" key="3">
    <source>
        <dbReference type="Proteomes" id="UP000285882"/>
    </source>
</evidence>
<evidence type="ECO:0000313" key="1">
    <source>
        <dbReference type="EMBL" id="BBO00095.1"/>
    </source>
</evidence>
<proteinExistence type="predicted"/>
<keyword evidence="3" id="KW-1185">Reference proteome</keyword>
<dbReference type="Proteomes" id="UP000326951">
    <property type="component" value="Chromosome"/>
</dbReference>
<evidence type="ECO:0008006" key="5">
    <source>
        <dbReference type="Google" id="ProtNLM"/>
    </source>
</evidence>
<dbReference type="EMBL" id="AP021853">
    <property type="protein sequence ID" value="BBO00095.1"/>
    <property type="molecule type" value="Genomic_DNA"/>
</dbReference>
<accession>A0A410DBS8</accession>
<gene>
    <name evidence="2" type="ORF">C0674_13885</name>
    <name evidence="1" type="ORF">St703_27990</name>
</gene>
<evidence type="ECO:0000313" key="2">
    <source>
        <dbReference type="EMBL" id="QAA23591.1"/>
    </source>
</evidence>